<proteinExistence type="predicted"/>
<accession>A0ABQ9VFM5</accession>
<evidence type="ECO:0000313" key="3">
    <source>
        <dbReference type="Proteomes" id="UP001266305"/>
    </source>
</evidence>
<name>A0ABQ9VFM5_SAGOE</name>
<gene>
    <name evidence="2" type="ORF">P7K49_013256</name>
</gene>
<organism evidence="2 3">
    <name type="scientific">Saguinus oedipus</name>
    <name type="common">Cotton-top tamarin</name>
    <name type="synonym">Oedipomidas oedipus</name>
    <dbReference type="NCBI Taxonomy" id="9490"/>
    <lineage>
        <taxon>Eukaryota</taxon>
        <taxon>Metazoa</taxon>
        <taxon>Chordata</taxon>
        <taxon>Craniata</taxon>
        <taxon>Vertebrata</taxon>
        <taxon>Euteleostomi</taxon>
        <taxon>Mammalia</taxon>
        <taxon>Eutheria</taxon>
        <taxon>Euarchontoglires</taxon>
        <taxon>Primates</taxon>
        <taxon>Haplorrhini</taxon>
        <taxon>Platyrrhini</taxon>
        <taxon>Cebidae</taxon>
        <taxon>Callitrichinae</taxon>
        <taxon>Saguinus</taxon>
    </lineage>
</organism>
<comment type="caution">
    <text evidence="2">The sequence shown here is derived from an EMBL/GenBank/DDBJ whole genome shotgun (WGS) entry which is preliminary data.</text>
</comment>
<feature type="compositionally biased region" description="Polar residues" evidence="1">
    <location>
        <begin position="119"/>
        <end position="131"/>
    </location>
</feature>
<evidence type="ECO:0000256" key="1">
    <source>
        <dbReference type="SAM" id="MobiDB-lite"/>
    </source>
</evidence>
<feature type="region of interest" description="Disordered" evidence="1">
    <location>
        <begin position="1"/>
        <end position="50"/>
    </location>
</feature>
<protein>
    <submittedName>
        <fullName evidence="2">Uncharacterized protein</fullName>
    </submittedName>
</protein>
<sequence>MVVEELRGKPGAADAEKRGLGAEASELQRSLLPPEEQREELALRRGRSGRALETRCAGYQAAAGRAGSLPQERPLAATLSLGPAVSSQRAGRPSWAGGSPGSFQSAPSSRPRPPLPLTQCPTGGTSPTLWAQQMWGPIPPRRVTCAST</sequence>
<keyword evidence="3" id="KW-1185">Reference proteome</keyword>
<feature type="compositionally biased region" description="Basic and acidic residues" evidence="1">
    <location>
        <begin position="1"/>
        <end position="20"/>
    </location>
</feature>
<dbReference type="EMBL" id="JASSZA010000006">
    <property type="protein sequence ID" value="KAK2108091.1"/>
    <property type="molecule type" value="Genomic_DNA"/>
</dbReference>
<evidence type="ECO:0000313" key="2">
    <source>
        <dbReference type="EMBL" id="KAK2108091.1"/>
    </source>
</evidence>
<dbReference type="Proteomes" id="UP001266305">
    <property type="component" value="Unassembled WGS sequence"/>
</dbReference>
<feature type="region of interest" description="Disordered" evidence="1">
    <location>
        <begin position="81"/>
        <end position="148"/>
    </location>
</feature>
<reference evidence="2 3" key="1">
    <citation type="submission" date="2023-05" db="EMBL/GenBank/DDBJ databases">
        <title>B98-5 Cell Line De Novo Hybrid Assembly: An Optical Mapping Approach.</title>
        <authorList>
            <person name="Kananen K."/>
            <person name="Auerbach J.A."/>
            <person name="Kautto E."/>
            <person name="Blachly J.S."/>
        </authorList>
    </citation>
    <scope>NUCLEOTIDE SEQUENCE [LARGE SCALE GENOMIC DNA]</scope>
    <source>
        <strain evidence="2">B95-8</strain>
        <tissue evidence="2">Cell line</tissue>
    </source>
</reference>